<dbReference type="EMBL" id="JTHG01000260">
    <property type="protein sequence ID" value="KMO15769.1"/>
    <property type="molecule type" value="Genomic_DNA"/>
</dbReference>
<protein>
    <recommendedName>
        <fullName evidence="3">Bacteriophage Mu GpT domain-containing protein</fullName>
    </recommendedName>
</protein>
<evidence type="ECO:0008006" key="3">
    <source>
        <dbReference type="Google" id="ProtNLM"/>
    </source>
</evidence>
<dbReference type="RefSeq" id="WP_048428569.1">
    <property type="nucleotide sequence ID" value="NZ_JTHF01000129.1"/>
</dbReference>
<organism evidence="1 2">
    <name type="scientific">Methylobacterium indicum</name>
    <dbReference type="NCBI Taxonomy" id="1775910"/>
    <lineage>
        <taxon>Bacteria</taxon>
        <taxon>Pseudomonadati</taxon>
        <taxon>Pseudomonadota</taxon>
        <taxon>Alphaproteobacteria</taxon>
        <taxon>Hyphomicrobiales</taxon>
        <taxon>Methylobacteriaceae</taxon>
        <taxon>Methylobacterium</taxon>
    </lineage>
</organism>
<dbReference type="Proteomes" id="UP000036471">
    <property type="component" value="Unassembled WGS sequence"/>
</dbReference>
<name>A0ABR5GZ31_9HYPH</name>
<comment type="caution">
    <text evidence="1">The sequence shown here is derived from an EMBL/GenBank/DDBJ whole genome shotgun (WGS) entry which is preliminary data.</text>
</comment>
<sequence>MPAYPDLVRQIQQGRSVKRAILARLDFASGTERYWLGFGDLATLDPFAANPSTANRIVWKGLGQLGTISDVDRALTTPTPTTLGLSGVDATLAARAMRANDEVKGRPARIFEQYFDAETSQVVDIPVILASGVMDRTQIQITGPTTCTISVQMTSLLFRRRRPAQAYLSDATQQMLHPGDNGARSIPLLTHKTANWPVY</sequence>
<gene>
    <name evidence="1" type="ORF">QR79_23825</name>
</gene>
<evidence type="ECO:0000313" key="2">
    <source>
        <dbReference type="Proteomes" id="UP000036471"/>
    </source>
</evidence>
<accession>A0ABR5GZ31</accession>
<proteinExistence type="predicted"/>
<reference evidence="1 2" key="1">
    <citation type="submission" date="2014-11" db="EMBL/GenBank/DDBJ databases">
        <title>Comparative genomics of Methylobacterium species.</title>
        <authorList>
            <person name="Chaudhry V."/>
            <person name="Patil P.B."/>
        </authorList>
    </citation>
    <scope>NUCLEOTIDE SEQUENCE [LARGE SCALE GENOMIC DNA]</scope>
    <source>
        <strain evidence="1 2">SE3.6</strain>
    </source>
</reference>
<keyword evidence="2" id="KW-1185">Reference proteome</keyword>
<evidence type="ECO:0000313" key="1">
    <source>
        <dbReference type="EMBL" id="KMO15769.1"/>
    </source>
</evidence>